<evidence type="ECO:0000313" key="1">
    <source>
        <dbReference type="EMBL" id="MDR9851374.1"/>
    </source>
</evidence>
<evidence type="ECO:0000313" key="2">
    <source>
        <dbReference type="Proteomes" id="UP001246576"/>
    </source>
</evidence>
<gene>
    <name evidence="1" type="ORF">RI048_24325</name>
</gene>
<dbReference type="InterPro" id="IPR047729">
    <property type="entry name" value="Sce7726-like"/>
</dbReference>
<name>A0ABU2ET65_9BURK</name>
<dbReference type="RefSeq" id="WP_310841450.1">
    <property type="nucleotide sequence ID" value="NZ_JAVLSJ010000017.1"/>
</dbReference>
<protein>
    <submittedName>
        <fullName evidence="1">Sce7726 family protein</fullName>
    </submittedName>
</protein>
<dbReference type="NCBIfam" id="NF033832">
    <property type="entry name" value="sce7726_fam"/>
    <property type="match status" value="1"/>
</dbReference>
<accession>A0ABU2ET65</accession>
<dbReference type="EMBL" id="JAVLSJ010000017">
    <property type="protein sequence ID" value="MDR9851374.1"/>
    <property type="molecule type" value="Genomic_DNA"/>
</dbReference>
<comment type="caution">
    <text evidence="1">The sequence shown here is derived from an EMBL/GenBank/DDBJ whole genome shotgun (WGS) entry which is preliminary data.</text>
</comment>
<keyword evidence="2" id="KW-1185">Reference proteome</keyword>
<sequence length="187" mass="20774">MNITETEIRAALLKQLARRAKTSSVQEELRIEQGSSRIDVAVIGKRLIGYEIKSDVDTFQRFSNQIHSYNRVFDEITLVCGPKHADAAQLVIPSWWGLMIAQRDVKGAVVLDKVRDAGTNGKQDPFSLASMLWKEEALELLDDKAAPGSKRASSNALWEQIALTFPLAAIKSFVKQTLVKRASVIAH</sequence>
<proteinExistence type="predicted"/>
<reference evidence="1" key="1">
    <citation type="submission" date="2023-09" db="EMBL/GenBank/DDBJ databases">
        <title>Description of first Herbaspirillum huttiense subsp. nephrolepsisexaltata and Herbaspirillum huttiense subsp. lycopersicon.</title>
        <authorList>
            <person name="Poudel M."/>
            <person name="Sharma A."/>
            <person name="Goss E."/>
            <person name="Tapia J.H."/>
            <person name="Harmon C.M."/>
            <person name="Jones J.B."/>
        </authorList>
    </citation>
    <scope>NUCLEOTIDE SEQUENCE</scope>
    <source>
        <strain evidence="1">SE1</strain>
    </source>
</reference>
<organism evidence="1 2">
    <name type="scientific">Herbaspirillum huttiense subsp. lycopersici</name>
    <dbReference type="NCBI Taxonomy" id="3074428"/>
    <lineage>
        <taxon>Bacteria</taxon>
        <taxon>Pseudomonadati</taxon>
        <taxon>Pseudomonadota</taxon>
        <taxon>Betaproteobacteria</taxon>
        <taxon>Burkholderiales</taxon>
        <taxon>Oxalobacteraceae</taxon>
        <taxon>Herbaspirillum</taxon>
    </lineage>
</organism>
<dbReference type="Proteomes" id="UP001246576">
    <property type="component" value="Unassembled WGS sequence"/>
</dbReference>